<evidence type="ECO:0000313" key="5">
    <source>
        <dbReference type="Proteomes" id="UP001595828"/>
    </source>
</evidence>
<keyword evidence="1 2" id="KW-0732">Signal</keyword>
<feature type="signal peptide" evidence="2">
    <location>
        <begin position="1"/>
        <end position="27"/>
    </location>
</feature>
<dbReference type="GO" id="GO:0016787">
    <property type="term" value="F:hydrolase activity"/>
    <property type="evidence" value="ECO:0007669"/>
    <property type="project" value="UniProtKB-KW"/>
</dbReference>
<dbReference type="PANTHER" id="PTHR21666:SF289">
    <property type="entry name" value="L-ALA--D-GLU ENDOPEPTIDASE"/>
    <property type="match status" value="1"/>
</dbReference>
<proteinExistence type="predicted"/>
<keyword evidence="5" id="KW-1185">Reference proteome</keyword>
<dbReference type="Pfam" id="PF01551">
    <property type="entry name" value="Peptidase_M23"/>
    <property type="match status" value="1"/>
</dbReference>
<dbReference type="RefSeq" id="WP_379537913.1">
    <property type="nucleotide sequence ID" value="NZ_JBHSDR010000003.1"/>
</dbReference>
<dbReference type="EMBL" id="JBHSDR010000003">
    <property type="protein sequence ID" value="MFC4294463.1"/>
    <property type="molecule type" value="Genomic_DNA"/>
</dbReference>
<evidence type="ECO:0000313" key="4">
    <source>
        <dbReference type="EMBL" id="MFC4294463.1"/>
    </source>
</evidence>
<dbReference type="SUPFAM" id="SSF51261">
    <property type="entry name" value="Duplicated hybrid motif"/>
    <property type="match status" value="1"/>
</dbReference>
<reference evidence="5" key="1">
    <citation type="journal article" date="2019" name="Int. J. Syst. Evol. Microbiol.">
        <title>The Global Catalogue of Microorganisms (GCM) 10K type strain sequencing project: providing services to taxonomists for standard genome sequencing and annotation.</title>
        <authorList>
            <consortium name="The Broad Institute Genomics Platform"/>
            <consortium name="The Broad Institute Genome Sequencing Center for Infectious Disease"/>
            <person name="Wu L."/>
            <person name="Ma J."/>
        </authorList>
    </citation>
    <scope>NUCLEOTIDE SEQUENCE [LARGE SCALE GENOMIC DNA]</scope>
    <source>
        <strain evidence="5">CGMCC 1.12989</strain>
    </source>
</reference>
<dbReference type="InterPro" id="IPR011055">
    <property type="entry name" value="Dup_hybrid_motif"/>
</dbReference>
<dbReference type="InterPro" id="IPR050570">
    <property type="entry name" value="Cell_wall_metabolism_enzyme"/>
</dbReference>
<dbReference type="Gene3D" id="2.70.70.10">
    <property type="entry name" value="Glucose Permease (Domain IIA)"/>
    <property type="match status" value="1"/>
</dbReference>
<gene>
    <name evidence="4" type="ORF">ACFO0A_05245</name>
</gene>
<dbReference type="PANTHER" id="PTHR21666">
    <property type="entry name" value="PEPTIDASE-RELATED"/>
    <property type="match status" value="1"/>
</dbReference>
<evidence type="ECO:0000259" key="3">
    <source>
        <dbReference type="Pfam" id="PF01551"/>
    </source>
</evidence>
<evidence type="ECO:0000256" key="2">
    <source>
        <dbReference type="SAM" id="SignalP"/>
    </source>
</evidence>
<accession>A0ABV8RM51</accession>
<name>A0ABV8RM51_9SPHN</name>
<dbReference type="InterPro" id="IPR016047">
    <property type="entry name" value="M23ase_b-sheet_dom"/>
</dbReference>
<feature type="chain" id="PRO_5045849175" evidence="2">
    <location>
        <begin position="28"/>
        <end position="229"/>
    </location>
</feature>
<keyword evidence="4" id="KW-0378">Hydrolase</keyword>
<dbReference type="EC" id="3.4.24.-" evidence="4"/>
<evidence type="ECO:0000256" key="1">
    <source>
        <dbReference type="ARBA" id="ARBA00022729"/>
    </source>
</evidence>
<organism evidence="4 5">
    <name type="scientific">Novosphingobium tardum</name>
    <dbReference type="NCBI Taxonomy" id="1538021"/>
    <lineage>
        <taxon>Bacteria</taxon>
        <taxon>Pseudomonadati</taxon>
        <taxon>Pseudomonadota</taxon>
        <taxon>Alphaproteobacteria</taxon>
        <taxon>Sphingomonadales</taxon>
        <taxon>Sphingomonadaceae</taxon>
        <taxon>Novosphingobium</taxon>
    </lineage>
</organism>
<protein>
    <submittedName>
        <fullName evidence="4">M23 family metallopeptidase</fullName>
        <ecNumber evidence="4">3.4.24.-</ecNumber>
    </submittedName>
</protein>
<dbReference type="CDD" id="cd12797">
    <property type="entry name" value="M23_peptidase"/>
    <property type="match status" value="1"/>
</dbReference>
<dbReference type="Proteomes" id="UP001595828">
    <property type="component" value="Unassembled WGS sequence"/>
</dbReference>
<sequence length="229" mass="23472">MVQFFVRSALGAFAAFAATVTATPALANSSAAAADIAAPLRSASASKPSALGTGDEQFKNLFSSWAGVDKSVAAPTSSVSIPSLMPVNDVRFTSGFGMRTNPVEGGRRAHKGVDLAGPTGTPIHAAADGVVGRADWFGGYGLYVALEHGGNMETRYGHMSRLNVAAGQRVHKGDVIGYIGSTGHSTGPHLHYEVRIAGEAVNPIPYLQAASFQKAFASADTKGAQGGPE</sequence>
<comment type="caution">
    <text evidence="4">The sequence shown here is derived from an EMBL/GenBank/DDBJ whole genome shotgun (WGS) entry which is preliminary data.</text>
</comment>
<feature type="domain" description="M23ase beta-sheet core" evidence="3">
    <location>
        <begin position="109"/>
        <end position="203"/>
    </location>
</feature>